<evidence type="ECO:0000313" key="3">
    <source>
        <dbReference type="Proteomes" id="UP000784294"/>
    </source>
</evidence>
<feature type="compositionally biased region" description="Pro residues" evidence="1">
    <location>
        <begin position="27"/>
        <end position="39"/>
    </location>
</feature>
<dbReference type="EMBL" id="CAAALY010260997">
    <property type="protein sequence ID" value="VEL39356.1"/>
    <property type="molecule type" value="Genomic_DNA"/>
</dbReference>
<reference evidence="2" key="1">
    <citation type="submission" date="2018-11" db="EMBL/GenBank/DDBJ databases">
        <authorList>
            <consortium name="Pathogen Informatics"/>
        </authorList>
    </citation>
    <scope>NUCLEOTIDE SEQUENCE</scope>
</reference>
<gene>
    <name evidence="2" type="ORF">PXEA_LOCUS32796</name>
</gene>
<evidence type="ECO:0000256" key="1">
    <source>
        <dbReference type="SAM" id="MobiDB-lite"/>
    </source>
</evidence>
<protein>
    <submittedName>
        <fullName evidence="2">Uncharacterized protein</fullName>
    </submittedName>
</protein>
<proteinExistence type="predicted"/>
<feature type="region of interest" description="Disordered" evidence="1">
    <location>
        <begin position="18"/>
        <end position="47"/>
    </location>
</feature>
<dbReference type="Proteomes" id="UP000784294">
    <property type="component" value="Unassembled WGS sequence"/>
</dbReference>
<accession>A0A3S5BTM2</accession>
<sequence>MPKPLTRYLTGKTVAHLRHTHSSEPHSPNPVLDPTPNPTLSPHLQPVLSPTTFSRAHLLLASEPDSTFACQRQTPVRSYGMAPAGMSGDLMSREVGKRPVGLELCQTGPTAPGRFYTDPRKTEELTGLQVSFWGQDKERLASRLVEWV</sequence>
<evidence type="ECO:0000313" key="2">
    <source>
        <dbReference type="EMBL" id="VEL39356.1"/>
    </source>
</evidence>
<comment type="caution">
    <text evidence="2">The sequence shown here is derived from an EMBL/GenBank/DDBJ whole genome shotgun (WGS) entry which is preliminary data.</text>
</comment>
<organism evidence="2 3">
    <name type="scientific">Protopolystoma xenopodis</name>
    <dbReference type="NCBI Taxonomy" id="117903"/>
    <lineage>
        <taxon>Eukaryota</taxon>
        <taxon>Metazoa</taxon>
        <taxon>Spiralia</taxon>
        <taxon>Lophotrochozoa</taxon>
        <taxon>Platyhelminthes</taxon>
        <taxon>Monogenea</taxon>
        <taxon>Polyopisthocotylea</taxon>
        <taxon>Polystomatidea</taxon>
        <taxon>Polystomatidae</taxon>
        <taxon>Protopolystoma</taxon>
    </lineage>
</organism>
<dbReference type="AlphaFoldDB" id="A0A3S5BTM2"/>
<name>A0A3S5BTM2_9PLAT</name>
<keyword evidence="3" id="KW-1185">Reference proteome</keyword>